<protein>
    <recommendedName>
        <fullName evidence="5">Bacterial surface antigen (D15) domain-containing protein</fullName>
    </recommendedName>
</protein>
<gene>
    <name evidence="6" type="ORF">NMS_1303</name>
</gene>
<dbReference type="GO" id="GO:0019867">
    <property type="term" value="C:outer membrane"/>
    <property type="evidence" value="ECO:0007669"/>
    <property type="project" value="InterPro"/>
</dbReference>
<evidence type="ECO:0000256" key="2">
    <source>
        <dbReference type="ARBA" id="ARBA00022452"/>
    </source>
</evidence>
<keyword evidence="2" id="KW-1134">Transmembrane beta strand</keyword>
<dbReference type="InterPro" id="IPR000184">
    <property type="entry name" value="Bac_surfAg_D15"/>
</dbReference>
<keyword evidence="7" id="KW-1185">Reference proteome</keyword>
<organism evidence="6 7">
    <name type="scientific">Nonlabens marinus S1-08</name>
    <dbReference type="NCBI Taxonomy" id="1454201"/>
    <lineage>
        <taxon>Bacteria</taxon>
        <taxon>Pseudomonadati</taxon>
        <taxon>Bacteroidota</taxon>
        <taxon>Flavobacteriia</taxon>
        <taxon>Flavobacteriales</taxon>
        <taxon>Flavobacteriaceae</taxon>
        <taxon>Nonlabens</taxon>
    </lineage>
</organism>
<dbReference type="HOGENOM" id="CLU_010929_0_0_10"/>
<dbReference type="Proteomes" id="UP000031760">
    <property type="component" value="Chromosome"/>
</dbReference>
<comment type="subcellular location">
    <subcellularLocation>
        <location evidence="1">Membrane</location>
    </subcellularLocation>
</comment>
<evidence type="ECO:0000259" key="5">
    <source>
        <dbReference type="Pfam" id="PF01103"/>
    </source>
</evidence>
<dbReference type="PROSITE" id="PS51257">
    <property type="entry name" value="PROKAR_LIPOPROTEIN"/>
    <property type="match status" value="1"/>
</dbReference>
<dbReference type="STRING" id="1454201.NMS_1303"/>
<reference evidence="6 7" key="1">
    <citation type="journal article" date="2014" name="Proc. Natl. Acad. Sci. U.S.A.">
        <title>Functional characterization of flavobacteria rhodopsins reveals a unique class of light-driven chloride pump in bacteria.</title>
        <authorList>
            <person name="Yoshizawa S."/>
            <person name="Kumagai Y."/>
            <person name="Kim H."/>
            <person name="Ogura Y."/>
            <person name="Hayashi T."/>
            <person name="Iwasaki W."/>
            <person name="DeLong E.F."/>
            <person name="Kogure K."/>
        </authorList>
    </citation>
    <scope>NUCLEOTIDE SEQUENCE [LARGE SCALE GENOMIC DNA]</scope>
    <source>
        <strain evidence="6 7">S1-08</strain>
    </source>
</reference>
<dbReference type="PANTHER" id="PTHR12815:SF18">
    <property type="entry name" value="SORTING AND ASSEMBLY MACHINERY COMPONENT 50 HOMOLOG"/>
    <property type="match status" value="1"/>
</dbReference>
<dbReference type="EMBL" id="AP014548">
    <property type="protein sequence ID" value="BAO55312.1"/>
    <property type="molecule type" value="Genomic_DNA"/>
</dbReference>
<proteinExistence type="predicted"/>
<keyword evidence="4" id="KW-0472">Membrane</keyword>
<dbReference type="Gene3D" id="2.40.160.50">
    <property type="entry name" value="membrane protein fhac: a member of the omp85/tpsb transporter family"/>
    <property type="match status" value="1"/>
</dbReference>
<dbReference type="OrthoDB" id="9814535at2"/>
<dbReference type="RefSeq" id="WP_041495938.1">
    <property type="nucleotide sequence ID" value="NZ_AP014548.1"/>
</dbReference>
<feature type="domain" description="Bacterial surface antigen (D15)" evidence="5">
    <location>
        <begin position="478"/>
        <end position="826"/>
    </location>
</feature>
<sequence length="849" mass="97071">MERKLHAKIGLFITLVIISMSCSTIKRVPDGQKLLIENEIIVDSLNVVSDRVYNLPIQKPNQKLLTYPLRLHVYNLARPHRDSIYLKWMQENPKALKRRNAILSEKQTIELGEGLVAFNQWLKRTGEAPVLVNEDLAKKSSERLRQWYWNQGWFNTEVDEEIVDAKRPKRARVQYYVNRHQPYVVDSINTRISTPVIDSLYTATKDNSLLQSGEQYYTRDINLERDRLYKLFRNSGVIHMEKEFIKFEGDTVNTDHKANLTLIIRDREIQVADSSIREPFKLHKISEVNIIPDFQTDGTVVKADTTVFKNYNIIRSQKSRYNEKVLTDAVFFEPGFVYRDLDRDRTYKRITELNSFLYPSITYTEDPADSTGTNLIANVLLTSKKKYNLVFGTEASHSNIQSFGIGLNTSFLVRNIFHGSELFSLTFRGNIGASSNNATGDSRFFDLQELGADASLIFPRLFFPLKTDAIIPKYMSPATNMSLGFVSQTNIGLDRQSVNGALSYRWQQTAIKNTRLDLINAQYVRNLDPQDFFNVYRSSYTSLNDIAADLNLNDPIYVDQNSNLTVPNGTNNFITDATAGRLNANADQLESIRNIRERRDRLVQDNLIIASSYNWVRNNRQGIYDEDFSRFSIRLESAGNLVSGISSLVNTSQNANGNRRVFGVEFSQYVKPEIEYIKHWQYDNTHVLALKASGGIAIPYGNSDNIPFIRSFFAGGPNDNRAWQAYELGPGSTGGLNDFNIANMKLAFNAEYRFPVIGAFKGALFADIGNIWNALDSEEDPRAVFNELQDLENLAVGTGFGIRYDFGFFVLRFDIGFKTYNPALEKSKRWFTQYNFSQSVFNVGINYPF</sequence>
<dbReference type="AlphaFoldDB" id="W8VX50"/>
<dbReference type="PANTHER" id="PTHR12815">
    <property type="entry name" value="SORTING AND ASSEMBLY MACHINERY SAMM50 PROTEIN FAMILY MEMBER"/>
    <property type="match status" value="1"/>
</dbReference>
<dbReference type="Pfam" id="PF01103">
    <property type="entry name" value="Omp85"/>
    <property type="match status" value="1"/>
</dbReference>
<dbReference type="KEGG" id="nmf:NMS_1303"/>
<accession>W8VX50</accession>
<dbReference type="InterPro" id="IPR039910">
    <property type="entry name" value="D15-like"/>
</dbReference>
<evidence type="ECO:0000256" key="3">
    <source>
        <dbReference type="ARBA" id="ARBA00022692"/>
    </source>
</evidence>
<name>W8VX50_9FLAO</name>
<evidence type="ECO:0000313" key="6">
    <source>
        <dbReference type="EMBL" id="BAO55312.1"/>
    </source>
</evidence>
<keyword evidence="3" id="KW-0812">Transmembrane</keyword>
<evidence type="ECO:0000256" key="4">
    <source>
        <dbReference type="ARBA" id="ARBA00023136"/>
    </source>
</evidence>
<evidence type="ECO:0000313" key="7">
    <source>
        <dbReference type="Proteomes" id="UP000031760"/>
    </source>
</evidence>
<evidence type="ECO:0000256" key="1">
    <source>
        <dbReference type="ARBA" id="ARBA00004370"/>
    </source>
</evidence>